<dbReference type="SUPFAM" id="SSF46955">
    <property type="entry name" value="Putative DNA-binding domain"/>
    <property type="match status" value="1"/>
</dbReference>
<dbReference type="InterPro" id="IPR047057">
    <property type="entry name" value="MerR_fam"/>
</dbReference>
<dbReference type="PROSITE" id="PS50937">
    <property type="entry name" value="HTH_MERR_2"/>
    <property type="match status" value="1"/>
</dbReference>
<dbReference type="PANTHER" id="PTHR30204:SF69">
    <property type="entry name" value="MERR-FAMILY TRANSCRIPTIONAL REGULATOR"/>
    <property type="match status" value="1"/>
</dbReference>
<keyword evidence="1" id="KW-0678">Repressor</keyword>
<dbReference type="GO" id="GO:0003677">
    <property type="term" value="F:DNA binding"/>
    <property type="evidence" value="ECO:0007669"/>
    <property type="project" value="UniProtKB-KW"/>
</dbReference>
<dbReference type="EMBL" id="CP039865">
    <property type="protein sequence ID" value="QCK86554.1"/>
    <property type="molecule type" value="Genomic_DNA"/>
</dbReference>
<dbReference type="Proteomes" id="UP000298588">
    <property type="component" value="Chromosome"/>
</dbReference>
<proteinExistence type="predicted"/>
<evidence type="ECO:0000313" key="7">
    <source>
        <dbReference type="Proteomes" id="UP000298588"/>
    </source>
</evidence>
<keyword evidence="2" id="KW-0805">Transcription regulation</keyword>
<dbReference type="RefSeq" id="WP_137099885.1">
    <property type="nucleotide sequence ID" value="NZ_CP039865.1"/>
</dbReference>
<feature type="domain" description="HTH merR-type" evidence="5">
    <location>
        <begin position="26"/>
        <end position="93"/>
    </location>
</feature>
<evidence type="ECO:0000259" key="5">
    <source>
        <dbReference type="PROSITE" id="PS50937"/>
    </source>
</evidence>
<keyword evidence="4" id="KW-0804">Transcription</keyword>
<name>A0A4D7QMQ0_9HYPH</name>
<keyword evidence="7" id="KW-1185">Reference proteome</keyword>
<dbReference type="InterPro" id="IPR009061">
    <property type="entry name" value="DNA-bd_dom_put_sf"/>
</dbReference>
<dbReference type="Gene3D" id="1.10.1660.10">
    <property type="match status" value="1"/>
</dbReference>
<dbReference type="Pfam" id="PF13411">
    <property type="entry name" value="MerR_1"/>
    <property type="match status" value="1"/>
</dbReference>
<sequence>MMHSSSDAFDLDDLLVDVQAAHNLHGFPIRVIAEQMGLTYRALRYYESIGLIAPRHEKGQRVFSALDREKLELIIWGKRVGFSLAEIQALITDMRDTSGSIASVQRLRKLAIDQQVERLNAKRDEIVGAIEELKQVLSTMR</sequence>
<evidence type="ECO:0000256" key="4">
    <source>
        <dbReference type="ARBA" id="ARBA00023163"/>
    </source>
</evidence>
<evidence type="ECO:0000256" key="1">
    <source>
        <dbReference type="ARBA" id="ARBA00022491"/>
    </source>
</evidence>
<reference evidence="6 7" key="1">
    <citation type="submission" date="2019-04" db="EMBL/GenBank/DDBJ databases">
        <title>Phreatobacter aquaticus sp. nov.</title>
        <authorList>
            <person name="Choi A."/>
            <person name="Baek K."/>
        </authorList>
    </citation>
    <scope>NUCLEOTIDE SEQUENCE [LARGE SCALE GENOMIC DNA]</scope>
    <source>
        <strain evidence="6 7">NMCR1094</strain>
    </source>
</reference>
<dbReference type="InterPro" id="IPR000551">
    <property type="entry name" value="MerR-type_HTH_dom"/>
</dbReference>
<evidence type="ECO:0000313" key="6">
    <source>
        <dbReference type="EMBL" id="QCK86554.1"/>
    </source>
</evidence>
<organism evidence="6 7">
    <name type="scientific">Phreatobacter aquaticus</name>
    <dbReference type="NCBI Taxonomy" id="2570229"/>
    <lineage>
        <taxon>Bacteria</taxon>
        <taxon>Pseudomonadati</taxon>
        <taxon>Pseudomonadota</taxon>
        <taxon>Alphaproteobacteria</taxon>
        <taxon>Hyphomicrobiales</taxon>
        <taxon>Phreatobacteraceae</taxon>
        <taxon>Phreatobacter</taxon>
    </lineage>
</organism>
<evidence type="ECO:0000256" key="2">
    <source>
        <dbReference type="ARBA" id="ARBA00023015"/>
    </source>
</evidence>
<dbReference type="KEGG" id="paqt:E8L99_12700"/>
<dbReference type="GO" id="GO:0003700">
    <property type="term" value="F:DNA-binding transcription factor activity"/>
    <property type="evidence" value="ECO:0007669"/>
    <property type="project" value="InterPro"/>
</dbReference>
<evidence type="ECO:0000256" key="3">
    <source>
        <dbReference type="ARBA" id="ARBA00023125"/>
    </source>
</evidence>
<dbReference type="AlphaFoldDB" id="A0A4D7QMQ0"/>
<dbReference type="SMART" id="SM00422">
    <property type="entry name" value="HTH_MERR"/>
    <property type="match status" value="1"/>
</dbReference>
<dbReference type="OrthoDB" id="9802944at2"/>
<accession>A0A4D7QMQ0</accession>
<dbReference type="PANTHER" id="PTHR30204">
    <property type="entry name" value="REDOX-CYCLING DRUG-SENSING TRANSCRIPTIONAL ACTIVATOR SOXR"/>
    <property type="match status" value="1"/>
</dbReference>
<keyword evidence="3" id="KW-0238">DNA-binding</keyword>
<gene>
    <name evidence="6" type="ORF">E8L99_12700</name>
</gene>
<protein>
    <submittedName>
        <fullName evidence="6">MerR family transcriptional regulator</fullName>
    </submittedName>
</protein>